<evidence type="ECO:0000313" key="1">
    <source>
        <dbReference type="EMBL" id="SDP98586.1"/>
    </source>
</evidence>
<dbReference type="OrthoDB" id="1904255at2"/>
<keyword evidence="2" id="KW-1185">Reference proteome</keyword>
<gene>
    <name evidence="1" type="ORF">SAMN05216213_11028</name>
</gene>
<name>A0A1H0X7Y9_9GAMM</name>
<dbReference type="RefSeq" id="WP_090432251.1">
    <property type="nucleotide sequence ID" value="NZ_FNJJ01000010.1"/>
</dbReference>
<dbReference type="GeneID" id="300932753"/>
<proteinExistence type="predicted"/>
<sequence length="172" mass="20359">MDDNNFSRSELWLEAHAPGFRNLTDLDRHAIYDFAFLWSLFEAQIMGNFARADRIRERVDSWAASGTLDANLYDTELAYFRNRYFTDGAMTHHFPYLYLRPPDHPDLVHAVITGANNDPRDRTLCLLMIVWRLRNNLFHGEKWAYELHDQRENFMHANSILMRVLECHGQLN</sequence>
<reference evidence="2" key="1">
    <citation type="submission" date="2016-10" db="EMBL/GenBank/DDBJ databases">
        <authorList>
            <person name="Varghese N."/>
            <person name="Submissions S."/>
        </authorList>
    </citation>
    <scope>NUCLEOTIDE SEQUENCE [LARGE SCALE GENOMIC DNA]</scope>
    <source>
        <strain evidence="2">JCM 18416</strain>
    </source>
</reference>
<evidence type="ECO:0000313" key="2">
    <source>
        <dbReference type="Proteomes" id="UP000199460"/>
    </source>
</evidence>
<organism evidence="1 2">
    <name type="scientific">Ectopseudomonas guguanensis</name>
    <dbReference type="NCBI Taxonomy" id="1198456"/>
    <lineage>
        <taxon>Bacteria</taxon>
        <taxon>Pseudomonadati</taxon>
        <taxon>Pseudomonadota</taxon>
        <taxon>Gammaproteobacteria</taxon>
        <taxon>Pseudomonadales</taxon>
        <taxon>Pseudomonadaceae</taxon>
        <taxon>Ectopseudomonas</taxon>
    </lineage>
</organism>
<dbReference type="Proteomes" id="UP000199460">
    <property type="component" value="Unassembled WGS sequence"/>
</dbReference>
<protein>
    <submittedName>
        <fullName evidence="1">Uncharacterized protein</fullName>
    </submittedName>
</protein>
<dbReference type="AlphaFoldDB" id="A0A1H0X7Y9"/>
<accession>A0A1H0X7Y9</accession>
<dbReference type="EMBL" id="FNJJ01000010">
    <property type="protein sequence ID" value="SDP98586.1"/>
    <property type="molecule type" value="Genomic_DNA"/>
</dbReference>